<feature type="non-terminal residue" evidence="1">
    <location>
        <position position="205"/>
    </location>
</feature>
<organism evidence="1 2">
    <name type="scientific">Herbiconiux daphne</name>
    <dbReference type="NCBI Taxonomy" id="2970914"/>
    <lineage>
        <taxon>Bacteria</taxon>
        <taxon>Bacillati</taxon>
        <taxon>Actinomycetota</taxon>
        <taxon>Actinomycetes</taxon>
        <taxon>Micrococcales</taxon>
        <taxon>Microbacteriaceae</taxon>
        <taxon>Herbiconiux</taxon>
    </lineage>
</organism>
<evidence type="ECO:0000313" key="1">
    <source>
        <dbReference type="EMBL" id="MCS5736766.1"/>
    </source>
</evidence>
<dbReference type="Pfam" id="PF05352">
    <property type="entry name" value="Phage_connector"/>
    <property type="match status" value="1"/>
</dbReference>
<sequence>MAVRNKIQTKKRFTSNMLNRTLRMFKYNDLPETIPQNELEKLLQENGFAVIAKANGDLFAFNATLGGENDPYGRPTTAIVSNPALKFNETLTIGKDCVVIYNDYYKQGIKSMIDDTAQIIAEADISLVMTLINKRAQTMISASDDQTIESARAYIKKLIDGDLEVISDSQLFESLRAQDISGRQAGTLKDIYETIQYELATLYNN</sequence>
<dbReference type="InterPro" id="IPR036199">
    <property type="entry name" value="Gp10_sf"/>
</dbReference>
<protein>
    <submittedName>
        <fullName evidence="1">Uncharacterized protein</fullName>
    </submittedName>
</protein>
<keyword evidence="2" id="KW-1185">Reference proteome</keyword>
<evidence type="ECO:0000313" key="2">
    <source>
        <dbReference type="Proteomes" id="UP001165586"/>
    </source>
</evidence>
<dbReference type="RefSeq" id="WP_259542888.1">
    <property type="nucleotide sequence ID" value="NZ_JANLCJ010000166.1"/>
</dbReference>
<proteinExistence type="predicted"/>
<dbReference type="Proteomes" id="UP001165586">
    <property type="component" value="Unassembled WGS sequence"/>
</dbReference>
<dbReference type="SUPFAM" id="SSF56826">
    <property type="entry name" value="Upper collar protein gp10 (connector protein)"/>
    <property type="match status" value="1"/>
</dbReference>
<dbReference type="InterPro" id="IPR008016">
    <property type="entry name" value="Gp10"/>
</dbReference>
<dbReference type="Gene3D" id="2.40.500.10">
    <property type="entry name" value="Upper collar protein gp10 (connector protein)"/>
    <property type="match status" value="1"/>
</dbReference>
<name>A0ABT2HA70_9MICO</name>
<accession>A0ABT2HA70</accession>
<dbReference type="EMBL" id="JANLCJ010000166">
    <property type="protein sequence ID" value="MCS5736766.1"/>
    <property type="molecule type" value="Genomic_DNA"/>
</dbReference>
<comment type="caution">
    <text evidence="1">The sequence shown here is derived from an EMBL/GenBank/DDBJ whole genome shotgun (WGS) entry which is preliminary data.</text>
</comment>
<gene>
    <name evidence="1" type="ORF">N1032_23830</name>
</gene>
<reference evidence="1" key="1">
    <citation type="submission" date="2022-08" db="EMBL/GenBank/DDBJ databases">
        <authorList>
            <person name="Deng Y."/>
            <person name="Han X.-F."/>
            <person name="Zhang Y.-Q."/>
        </authorList>
    </citation>
    <scope>NUCLEOTIDE SEQUENCE</scope>
    <source>
        <strain evidence="1">CPCC 203386</strain>
    </source>
</reference>